<protein>
    <submittedName>
        <fullName evidence="2">Uncharacterized protein</fullName>
    </submittedName>
</protein>
<dbReference type="HOGENOM" id="CLU_2215920_0_0_1"/>
<dbReference type="EMBL" id="AEYP01025559">
    <property type="status" value="NOT_ANNOTATED_CDS"/>
    <property type="molecule type" value="Genomic_DNA"/>
</dbReference>
<evidence type="ECO:0000313" key="2">
    <source>
        <dbReference type="Ensembl" id="ENSMPUP00000014229.1"/>
    </source>
</evidence>
<organism evidence="2">
    <name type="scientific">Mustela putorius furo</name>
    <name type="common">European domestic ferret</name>
    <name type="synonym">Mustela furo</name>
    <dbReference type="NCBI Taxonomy" id="9669"/>
    <lineage>
        <taxon>Eukaryota</taxon>
        <taxon>Metazoa</taxon>
        <taxon>Chordata</taxon>
        <taxon>Craniata</taxon>
        <taxon>Vertebrata</taxon>
        <taxon>Euteleostomi</taxon>
        <taxon>Mammalia</taxon>
        <taxon>Eutheria</taxon>
        <taxon>Laurasiatheria</taxon>
        <taxon>Carnivora</taxon>
        <taxon>Caniformia</taxon>
        <taxon>Musteloidea</taxon>
        <taxon>Mustelidae</taxon>
        <taxon>Mustelinae</taxon>
        <taxon>Mustela</taxon>
    </lineage>
</organism>
<dbReference type="Ensembl" id="ENSMPUT00000014457.1">
    <property type="protein sequence ID" value="ENSMPUP00000014229.1"/>
    <property type="gene ID" value="ENSMPUG00000014338.1"/>
</dbReference>
<feature type="compositionally biased region" description="Low complexity" evidence="1">
    <location>
        <begin position="65"/>
        <end position="79"/>
    </location>
</feature>
<feature type="region of interest" description="Disordered" evidence="1">
    <location>
        <begin position="57"/>
        <end position="79"/>
    </location>
</feature>
<reference evidence="2" key="1">
    <citation type="submission" date="2024-06" db="UniProtKB">
        <authorList>
            <consortium name="Ensembl"/>
        </authorList>
    </citation>
    <scope>IDENTIFICATION</scope>
</reference>
<dbReference type="AlphaFoldDB" id="M3YSB9"/>
<evidence type="ECO:0000256" key="1">
    <source>
        <dbReference type="SAM" id="MobiDB-lite"/>
    </source>
</evidence>
<proteinExistence type="predicted"/>
<accession>M3YSB9</accession>
<dbReference type="InParanoid" id="M3YSB9"/>
<sequence>KEIVLCLLFSEEKETDGDTHPAELQTYDSLHPSFSFCLISDVLHQFPGWILFLPSSSSGRRHHGSALLSPPSSTSPSQLDSSLWDWKVLISSHIIRTFPYFFLRQVR</sequence>
<name>M3YSB9_MUSPF</name>